<dbReference type="PANTHER" id="PTHR34222">
    <property type="entry name" value="GAG_PRE-INTEGRS DOMAIN-CONTAINING PROTEIN"/>
    <property type="match status" value="1"/>
</dbReference>
<reference evidence="2" key="1">
    <citation type="submission" date="2016-07" db="EMBL/GenBank/DDBJ databases">
        <title>De novo transcriptome assembly of four accessions of the metal hyperaccumulator plant Noccaea caerulescens.</title>
        <authorList>
            <person name="Blande D."/>
            <person name="Halimaa P."/>
            <person name="Tervahauta A.I."/>
            <person name="Aarts M.G."/>
            <person name="Karenlampi S.O."/>
        </authorList>
    </citation>
    <scope>NUCLEOTIDE SEQUENCE</scope>
</reference>
<evidence type="ECO:0008006" key="3">
    <source>
        <dbReference type="Google" id="ProtNLM"/>
    </source>
</evidence>
<dbReference type="Pfam" id="PF14223">
    <property type="entry name" value="Retrotran_gag_2"/>
    <property type="match status" value="1"/>
</dbReference>
<evidence type="ECO:0000256" key="1">
    <source>
        <dbReference type="SAM" id="MobiDB-lite"/>
    </source>
</evidence>
<feature type="compositionally biased region" description="Basic and acidic residues" evidence="1">
    <location>
        <begin position="267"/>
        <end position="284"/>
    </location>
</feature>
<organism evidence="2">
    <name type="scientific">Noccaea caerulescens</name>
    <name type="common">Alpine penny-cress</name>
    <name type="synonym">Thlaspi caerulescens</name>
    <dbReference type="NCBI Taxonomy" id="107243"/>
    <lineage>
        <taxon>Eukaryota</taxon>
        <taxon>Viridiplantae</taxon>
        <taxon>Streptophyta</taxon>
        <taxon>Embryophyta</taxon>
        <taxon>Tracheophyta</taxon>
        <taxon>Spermatophyta</taxon>
        <taxon>Magnoliopsida</taxon>
        <taxon>eudicotyledons</taxon>
        <taxon>Gunneridae</taxon>
        <taxon>Pentapetalae</taxon>
        <taxon>rosids</taxon>
        <taxon>malvids</taxon>
        <taxon>Brassicales</taxon>
        <taxon>Brassicaceae</taxon>
        <taxon>Coluteocarpeae</taxon>
        <taxon>Noccaea</taxon>
    </lineage>
</organism>
<sequence>MENSKSVVLPVTLKGGENYLLWSRTAKAVLCGRGLWRHVEPATTHLGETTTAVAVADEVKRFQEDQAVLAILQSSLDISVLEAYSYCEKAKELWDTLKNVFGNASNLIRVFEVKRAINNLSQEDMEFNKFFGKFRSLWAELEMLRPPTTDAVVLNERREQDKVFALLMVLNPVYNDLIKHLLRAEKLPSLDEVCSQIQKEQGSLGLFGGKGELVVANKGELATANKSYFKPGERKPFVCDHCKRPGHLKDRCYLLHPHLNPNPGPSKWKDQRDWRDKRDRREPRANLSYDASPSIESAGCSVQVRGEALVRTPEEGTAMAASSTEYVKKADLDALIKALKESGNAFQTLKLPKPL</sequence>
<dbReference type="AlphaFoldDB" id="A0A1J3FEB5"/>
<name>A0A1J3FEB5_NOCCA</name>
<feature type="region of interest" description="Disordered" evidence="1">
    <location>
        <begin position="260"/>
        <end position="292"/>
    </location>
</feature>
<proteinExistence type="predicted"/>
<gene>
    <name evidence="2" type="ORF">LC_TR2652_c1_g1_i1_g.9480</name>
</gene>
<dbReference type="PANTHER" id="PTHR34222:SF33">
    <property type="entry name" value="RETROTRANSPOSON GAG DOMAIN-CONTAINING PROTEIN"/>
    <property type="match status" value="1"/>
</dbReference>
<protein>
    <recommendedName>
        <fullName evidence="3">Retrotransposon Copia-like N-terminal domain-containing protein</fullName>
    </recommendedName>
</protein>
<evidence type="ECO:0000313" key="2">
    <source>
        <dbReference type="EMBL" id="JAU42207.1"/>
    </source>
</evidence>
<accession>A0A1J3FEB5</accession>
<dbReference type="EMBL" id="GEVK01010625">
    <property type="protein sequence ID" value="JAU42207.1"/>
    <property type="molecule type" value="Transcribed_RNA"/>
</dbReference>